<dbReference type="EMBL" id="JARXRM010000039">
    <property type="protein sequence ID" value="MDH5823922.1"/>
    <property type="molecule type" value="Genomic_DNA"/>
</dbReference>
<feature type="transmembrane region" description="Helical" evidence="1">
    <location>
        <begin position="131"/>
        <end position="147"/>
    </location>
</feature>
<feature type="transmembrane region" description="Helical" evidence="1">
    <location>
        <begin position="100"/>
        <end position="119"/>
    </location>
</feature>
<protein>
    <submittedName>
        <fullName evidence="2">DMT family transporter</fullName>
    </submittedName>
</protein>
<dbReference type="PANTHER" id="PTHR34821">
    <property type="entry name" value="INNER MEMBRANE PROTEIN YDCZ"/>
    <property type="match status" value="1"/>
</dbReference>
<organism evidence="2 3">
    <name type="scientific">Luteimonas endophytica</name>
    <dbReference type="NCBI Taxonomy" id="3042023"/>
    <lineage>
        <taxon>Bacteria</taxon>
        <taxon>Pseudomonadati</taxon>
        <taxon>Pseudomonadota</taxon>
        <taxon>Gammaproteobacteria</taxon>
        <taxon>Lysobacterales</taxon>
        <taxon>Lysobacteraceae</taxon>
        <taxon>Luteimonas</taxon>
    </lineage>
</organism>
<dbReference type="Proteomes" id="UP001156940">
    <property type="component" value="Unassembled WGS sequence"/>
</dbReference>
<comment type="caution">
    <text evidence="2">The sequence shown here is derived from an EMBL/GenBank/DDBJ whole genome shotgun (WGS) entry which is preliminary data.</text>
</comment>
<reference evidence="2 3" key="1">
    <citation type="submission" date="2023-04" db="EMBL/GenBank/DDBJ databases">
        <title>Luteimonas endophyticus RD2P54.</title>
        <authorList>
            <person name="Sun J.-Q."/>
        </authorList>
    </citation>
    <scope>NUCLEOTIDE SEQUENCE [LARGE SCALE GENOMIC DNA]</scope>
    <source>
        <strain evidence="2 3">RD2P54</strain>
    </source>
</reference>
<keyword evidence="1" id="KW-0812">Transmembrane</keyword>
<keyword evidence="1" id="KW-1133">Transmembrane helix</keyword>
<feature type="transmembrane region" description="Helical" evidence="1">
    <location>
        <begin position="37"/>
        <end position="62"/>
    </location>
</feature>
<gene>
    <name evidence="2" type="ORF">QFW77_13135</name>
</gene>
<evidence type="ECO:0000313" key="2">
    <source>
        <dbReference type="EMBL" id="MDH5823922.1"/>
    </source>
</evidence>
<proteinExistence type="predicted"/>
<feature type="transmembrane region" description="Helical" evidence="1">
    <location>
        <begin position="6"/>
        <end position="25"/>
    </location>
</feature>
<accession>A0ABT6JAR5</accession>
<sequence length="153" mass="15585">MQPAMIGGILLALVVGVLLPLQALINARLGQATQGPLFASFASFLVGTLVLGAALLVTRTPWPSTQALGAQPPWVWLGGAIGALYVLSATVLVPRIGAAALICLVVFGQVAGSLLFDHYGVLNQARVLDPWRLAGAALVAVGAVMVVRPGQGG</sequence>
<name>A0ABT6JAR5_9GAMM</name>
<dbReference type="InterPro" id="IPR006750">
    <property type="entry name" value="YdcZ"/>
</dbReference>
<dbReference type="Pfam" id="PF04657">
    <property type="entry name" value="DMT_YdcZ"/>
    <property type="match status" value="1"/>
</dbReference>
<keyword evidence="3" id="KW-1185">Reference proteome</keyword>
<evidence type="ECO:0000313" key="3">
    <source>
        <dbReference type="Proteomes" id="UP001156940"/>
    </source>
</evidence>
<dbReference type="PANTHER" id="PTHR34821:SF2">
    <property type="entry name" value="INNER MEMBRANE PROTEIN YDCZ"/>
    <property type="match status" value="1"/>
</dbReference>
<feature type="transmembrane region" description="Helical" evidence="1">
    <location>
        <begin position="74"/>
        <end position="93"/>
    </location>
</feature>
<keyword evidence="1" id="KW-0472">Membrane</keyword>
<evidence type="ECO:0000256" key="1">
    <source>
        <dbReference type="SAM" id="Phobius"/>
    </source>
</evidence>
<dbReference type="RefSeq" id="WP_280575221.1">
    <property type="nucleotide sequence ID" value="NZ_JARXRM010000039.1"/>
</dbReference>